<dbReference type="CDD" id="cd16936">
    <property type="entry name" value="HATPase_RsbW-like"/>
    <property type="match status" value="1"/>
</dbReference>
<evidence type="ECO:0000256" key="1">
    <source>
        <dbReference type="ARBA" id="ARBA00022527"/>
    </source>
</evidence>
<feature type="domain" description="Histidine kinase/HSP90-like ATPase" evidence="2">
    <location>
        <begin position="17"/>
        <end position="136"/>
    </location>
</feature>
<keyword evidence="4" id="KW-1185">Reference proteome</keyword>
<dbReference type="Gene3D" id="3.30.565.10">
    <property type="entry name" value="Histidine kinase-like ATPase, C-terminal domain"/>
    <property type="match status" value="1"/>
</dbReference>
<dbReference type="InterPro" id="IPR050267">
    <property type="entry name" value="Anti-sigma-factor_SerPK"/>
</dbReference>
<evidence type="ECO:0000313" key="3">
    <source>
        <dbReference type="EMBL" id="MBG6092529.1"/>
    </source>
</evidence>
<evidence type="ECO:0000313" key="4">
    <source>
        <dbReference type="Proteomes" id="UP000614047"/>
    </source>
</evidence>
<dbReference type="Pfam" id="PF13581">
    <property type="entry name" value="HATPase_c_2"/>
    <property type="match status" value="1"/>
</dbReference>
<sequence length="141" mass="14735">MTPAGGAIVGTLVIDRAPDAVAGARRWVVRRVAAMPGRPLKEDAVDDLVLCASEVITNAVRHSGHGGVGGPISITMLDRHRAIRLEVRDGGNDAGRRPARATVGTAATSGRGLGIVEVLATTWGDNIDDAGRTTVWFEIAY</sequence>
<dbReference type="GO" id="GO:0004674">
    <property type="term" value="F:protein serine/threonine kinase activity"/>
    <property type="evidence" value="ECO:0007669"/>
    <property type="project" value="UniProtKB-KW"/>
</dbReference>
<dbReference type="Proteomes" id="UP000614047">
    <property type="component" value="Unassembled WGS sequence"/>
</dbReference>
<keyword evidence="1" id="KW-0808">Transferase</keyword>
<dbReference type="AlphaFoldDB" id="A0A931DPS5"/>
<organism evidence="3 4">
    <name type="scientific">Actinomadura viridis</name>
    <dbReference type="NCBI Taxonomy" id="58110"/>
    <lineage>
        <taxon>Bacteria</taxon>
        <taxon>Bacillati</taxon>
        <taxon>Actinomycetota</taxon>
        <taxon>Actinomycetes</taxon>
        <taxon>Streptosporangiales</taxon>
        <taxon>Thermomonosporaceae</taxon>
        <taxon>Actinomadura</taxon>
    </lineage>
</organism>
<dbReference type="RefSeq" id="WP_197014699.1">
    <property type="nucleotide sequence ID" value="NZ_BAABES010000009.1"/>
</dbReference>
<dbReference type="SUPFAM" id="SSF55874">
    <property type="entry name" value="ATPase domain of HSP90 chaperone/DNA topoisomerase II/histidine kinase"/>
    <property type="match status" value="1"/>
</dbReference>
<evidence type="ECO:0000259" key="2">
    <source>
        <dbReference type="Pfam" id="PF13581"/>
    </source>
</evidence>
<keyword evidence="1" id="KW-0418">Kinase</keyword>
<dbReference type="PANTHER" id="PTHR35526">
    <property type="entry name" value="ANTI-SIGMA-F FACTOR RSBW-RELATED"/>
    <property type="match status" value="1"/>
</dbReference>
<dbReference type="PANTHER" id="PTHR35526:SF3">
    <property type="entry name" value="ANTI-SIGMA-F FACTOR RSBW"/>
    <property type="match status" value="1"/>
</dbReference>
<proteinExistence type="predicted"/>
<dbReference type="InterPro" id="IPR003594">
    <property type="entry name" value="HATPase_dom"/>
</dbReference>
<name>A0A931DPS5_9ACTN</name>
<keyword evidence="1" id="KW-0723">Serine/threonine-protein kinase</keyword>
<comment type="caution">
    <text evidence="3">The sequence shown here is derived from an EMBL/GenBank/DDBJ whole genome shotgun (WGS) entry which is preliminary data.</text>
</comment>
<protein>
    <submittedName>
        <fullName evidence="3">Anti-sigma regulatory factor (Ser/Thr protein kinase)</fullName>
    </submittedName>
</protein>
<gene>
    <name evidence="3" type="ORF">IW256_006642</name>
</gene>
<dbReference type="InterPro" id="IPR036890">
    <property type="entry name" value="HATPase_C_sf"/>
</dbReference>
<dbReference type="EMBL" id="JADOUA010000001">
    <property type="protein sequence ID" value="MBG6092529.1"/>
    <property type="molecule type" value="Genomic_DNA"/>
</dbReference>
<reference evidence="3" key="1">
    <citation type="submission" date="2020-11" db="EMBL/GenBank/DDBJ databases">
        <title>Sequencing the genomes of 1000 actinobacteria strains.</title>
        <authorList>
            <person name="Klenk H.-P."/>
        </authorList>
    </citation>
    <scope>NUCLEOTIDE SEQUENCE</scope>
    <source>
        <strain evidence="3">DSM 43175</strain>
    </source>
</reference>
<accession>A0A931DPS5</accession>